<comment type="subcellular location">
    <subcellularLocation>
        <location evidence="1">Nucleus</location>
    </subcellularLocation>
</comment>
<keyword evidence="8" id="KW-1185">Reference proteome</keyword>
<dbReference type="InterPro" id="IPR009057">
    <property type="entry name" value="Homeodomain-like_sf"/>
</dbReference>
<keyword evidence="5" id="KW-0539">Nucleus</keyword>
<dbReference type="PANTHER" id="PTHR31003:SF3">
    <property type="entry name" value="HOMEODOMAIN-LIKE SUPERFAMILY PROTEIN-RELATED"/>
    <property type="match status" value="1"/>
</dbReference>
<evidence type="ECO:0000256" key="3">
    <source>
        <dbReference type="ARBA" id="ARBA00023125"/>
    </source>
</evidence>
<evidence type="ECO:0000256" key="4">
    <source>
        <dbReference type="ARBA" id="ARBA00023163"/>
    </source>
</evidence>
<dbReference type="EMBL" id="JABTTQ020001011">
    <property type="protein sequence ID" value="KAK6136851.1"/>
    <property type="molecule type" value="Genomic_DNA"/>
</dbReference>
<name>A0ABR0VNN0_REHGL</name>
<organism evidence="7 8">
    <name type="scientific">Rehmannia glutinosa</name>
    <name type="common">Chinese foxglove</name>
    <dbReference type="NCBI Taxonomy" id="99300"/>
    <lineage>
        <taxon>Eukaryota</taxon>
        <taxon>Viridiplantae</taxon>
        <taxon>Streptophyta</taxon>
        <taxon>Embryophyta</taxon>
        <taxon>Tracheophyta</taxon>
        <taxon>Spermatophyta</taxon>
        <taxon>Magnoliopsida</taxon>
        <taxon>eudicotyledons</taxon>
        <taxon>Gunneridae</taxon>
        <taxon>Pentapetalae</taxon>
        <taxon>asterids</taxon>
        <taxon>lamiids</taxon>
        <taxon>Lamiales</taxon>
        <taxon>Orobanchaceae</taxon>
        <taxon>Rehmannieae</taxon>
        <taxon>Rehmannia</taxon>
    </lineage>
</organism>
<evidence type="ECO:0000313" key="8">
    <source>
        <dbReference type="Proteomes" id="UP001318860"/>
    </source>
</evidence>
<dbReference type="InterPro" id="IPR058673">
    <property type="entry name" value="HHO5-like_N"/>
</dbReference>
<dbReference type="InterPro" id="IPR017930">
    <property type="entry name" value="Myb_dom"/>
</dbReference>
<proteinExistence type="predicted"/>
<reference evidence="7 8" key="1">
    <citation type="journal article" date="2021" name="Comput. Struct. Biotechnol. J.">
        <title>De novo genome assembly of the potent medicinal plant Rehmannia glutinosa using nanopore technology.</title>
        <authorList>
            <person name="Ma L."/>
            <person name="Dong C."/>
            <person name="Song C."/>
            <person name="Wang X."/>
            <person name="Zheng X."/>
            <person name="Niu Y."/>
            <person name="Chen S."/>
            <person name="Feng W."/>
        </authorList>
    </citation>
    <scope>NUCLEOTIDE SEQUENCE [LARGE SCALE GENOMIC DNA]</scope>
    <source>
        <strain evidence="7">DH-2019</strain>
    </source>
</reference>
<sequence length="391" mass="44068">MGSLILPELSLDCGFSSKAYVRRTMGEIFTTKAAWCQHGVSEKILQLEDYAKRLRDEMKKIEAFKRELPLCMLLLTDALDEELAQYQKSNVEPVLEEFIPLKKSCKDEKIDKVEVSPEKDVSCRDKMNWMSSVQLWNSNNHHSPDSDLNNNKLTLKLDDNKKKKEEEMNEPVMDNLFQSSKNRTVGTAFVPFKGCNNFPVISVGKEERDELPAPGLSLCTPAIKNAMEGIDNSIGFSLKSSSCRSGSSSATNVQSTFKAGHQQTARKQRRCWSPELHRQFINALQQLGGAQVATPKQIRELMQVDGLTNDEVKSHLQKYRLHTRRVANSQSICLSMSEEQCNDPESGSPDGPLQLADRLLEAMRMTMRMMKNRKSTAGSVTLSYLGGFVYN</sequence>
<accession>A0ABR0VNN0</accession>
<evidence type="ECO:0000259" key="6">
    <source>
        <dbReference type="PROSITE" id="PS51294"/>
    </source>
</evidence>
<keyword evidence="3" id="KW-0238">DNA-binding</keyword>
<feature type="domain" description="HTH myb-type" evidence="6">
    <location>
        <begin position="264"/>
        <end position="324"/>
    </location>
</feature>
<protein>
    <recommendedName>
        <fullName evidence="6">HTH myb-type domain-containing protein</fullName>
    </recommendedName>
</protein>
<evidence type="ECO:0000313" key="7">
    <source>
        <dbReference type="EMBL" id="KAK6136851.1"/>
    </source>
</evidence>
<evidence type="ECO:0000256" key="5">
    <source>
        <dbReference type="ARBA" id="ARBA00023242"/>
    </source>
</evidence>
<dbReference type="SUPFAM" id="SSF46689">
    <property type="entry name" value="Homeodomain-like"/>
    <property type="match status" value="1"/>
</dbReference>
<dbReference type="PROSITE" id="PS51294">
    <property type="entry name" value="HTH_MYB"/>
    <property type="match status" value="1"/>
</dbReference>
<evidence type="ECO:0000256" key="2">
    <source>
        <dbReference type="ARBA" id="ARBA00023015"/>
    </source>
</evidence>
<dbReference type="InterPro" id="IPR044787">
    <property type="entry name" value="HHO5-like"/>
</dbReference>
<gene>
    <name evidence="7" type="ORF">DH2020_029406</name>
</gene>
<dbReference type="Pfam" id="PF00249">
    <property type="entry name" value="Myb_DNA-binding"/>
    <property type="match status" value="1"/>
</dbReference>
<dbReference type="NCBIfam" id="TIGR01557">
    <property type="entry name" value="myb_SHAQKYF"/>
    <property type="match status" value="1"/>
</dbReference>
<keyword evidence="4" id="KW-0804">Transcription</keyword>
<keyword evidence="2" id="KW-0805">Transcription regulation</keyword>
<dbReference type="Proteomes" id="UP001318860">
    <property type="component" value="Unassembled WGS sequence"/>
</dbReference>
<dbReference type="InterPro" id="IPR001005">
    <property type="entry name" value="SANT/Myb"/>
</dbReference>
<dbReference type="Pfam" id="PF26575">
    <property type="entry name" value="HHO5_N"/>
    <property type="match status" value="1"/>
</dbReference>
<dbReference type="InterPro" id="IPR006447">
    <property type="entry name" value="Myb_dom_plants"/>
</dbReference>
<dbReference type="Gene3D" id="1.10.10.60">
    <property type="entry name" value="Homeodomain-like"/>
    <property type="match status" value="1"/>
</dbReference>
<evidence type="ECO:0000256" key="1">
    <source>
        <dbReference type="ARBA" id="ARBA00004123"/>
    </source>
</evidence>
<dbReference type="PANTHER" id="PTHR31003">
    <property type="entry name" value="MYB FAMILY TRANSCRIPTION FACTOR"/>
    <property type="match status" value="1"/>
</dbReference>
<comment type="caution">
    <text evidence="7">The sequence shown here is derived from an EMBL/GenBank/DDBJ whole genome shotgun (WGS) entry which is preliminary data.</text>
</comment>